<dbReference type="PANTHER" id="PTHR10010">
    <property type="entry name" value="SOLUTE CARRIER FAMILY 34 SODIUM PHOSPHATE , MEMBER 2-RELATED"/>
    <property type="match status" value="1"/>
</dbReference>
<comment type="subcellular location">
    <subcellularLocation>
        <location evidence="1">Cell membrane</location>
        <topology evidence="1">Multi-pass membrane protein</topology>
    </subcellularLocation>
</comment>
<name>A0ABR5VJR6_MARGR</name>
<dbReference type="InterPro" id="IPR004633">
    <property type="entry name" value="NaPi_cotrn-rel/YqeW-like"/>
</dbReference>
<accession>A0ABR5VJR6</accession>
<feature type="transmembrane region" description="Helical" evidence="6">
    <location>
        <begin position="93"/>
        <end position="116"/>
    </location>
</feature>
<feature type="transmembrane region" description="Helical" evidence="6">
    <location>
        <begin position="69"/>
        <end position="87"/>
    </location>
</feature>
<keyword evidence="10" id="KW-1185">Reference proteome</keyword>
<feature type="transmembrane region" description="Helical" evidence="6">
    <location>
        <begin position="232"/>
        <end position="255"/>
    </location>
</feature>
<dbReference type="Pfam" id="PF01895">
    <property type="entry name" value="PhoU"/>
    <property type="match status" value="1"/>
</dbReference>
<evidence type="ECO:0000256" key="3">
    <source>
        <dbReference type="ARBA" id="ARBA00022692"/>
    </source>
</evidence>
<evidence type="ECO:0000256" key="1">
    <source>
        <dbReference type="ARBA" id="ARBA00004651"/>
    </source>
</evidence>
<feature type="domain" description="PhoU" evidence="8">
    <location>
        <begin position="382"/>
        <end position="461"/>
    </location>
</feature>
<comment type="caution">
    <text evidence="9">The sequence shown here is derived from an EMBL/GenBank/DDBJ whole genome shotgun (WGS) entry which is preliminary data.</text>
</comment>
<dbReference type="NCBIfam" id="TIGR00704">
    <property type="entry name" value="NaPi_cotrn_rel"/>
    <property type="match status" value="1"/>
</dbReference>
<dbReference type="Gene3D" id="1.20.58.220">
    <property type="entry name" value="Phosphate transport system protein phou homolog 2, domain 2"/>
    <property type="match status" value="1"/>
</dbReference>
<dbReference type="EMBL" id="LSYU01000033">
    <property type="protein sequence ID" value="KXX65551.1"/>
    <property type="molecule type" value="Genomic_DNA"/>
</dbReference>
<keyword evidence="4 6" id="KW-1133">Transmembrane helix</keyword>
<dbReference type="Pfam" id="PF02690">
    <property type="entry name" value="Na_Pi_cotrans"/>
    <property type="match status" value="2"/>
</dbReference>
<keyword evidence="3 6" id="KW-0812">Transmembrane</keyword>
<keyword evidence="2" id="KW-1003">Cell membrane</keyword>
<dbReference type="InterPro" id="IPR003841">
    <property type="entry name" value="Na/Pi_transpt"/>
</dbReference>
<feature type="transmembrane region" description="Helical" evidence="6">
    <location>
        <begin position="128"/>
        <end position="150"/>
    </location>
</feature>
<dbReference type="InterPro" id="IPR026022">
    <property type="entry name" value="PhoU_dom"/>
</dbReference>
<dbReference type="NCBIfam" id="NF037997">
    <property type="entry name" value="Na_Pi_symport"/>
    <property type="match status" value="1"/>
</dbReference>
<evidence type="ECO:0000256" key="6">
    <source>
        <dbReference type="SAM" id="Phobius"/>
    </source>
</evidence>
<keyword evidence="9" id="KW-0808">Transferase</keyword>
<dbReference type="PANTHER" id="PTHR10010:SF46">
    <property type="entry name" value="SODIUM-DEPENDENT PHOSPHATE TRANSPORT PROTEIN 2B"/>
    <property type="match status" value="1"/>
</dbReference>
<reference evidence="9 10" key="1">
    <citation type="submission" date="2016-02" db="EMBL/GenBank/DDBJ databases">
        <title>Genome sequence of Marichromatium gracile YL-28, a purple sulfur bacterium.</title>
        <authorList>
            <person name="Zhao C."/>
            <person name="Hong X."/>
            <person name="Chen S."/>
            <person name="Yang S."/>
        </authorList>
    </citation>
    <scope>NUCLEOTIDE SEQUENCE [LARGE SCALE GENOMIC DNA]</scope>
    <source>
        <strain evidence="9 10">YL28</strain>
    </source>
</reference>
<feature type="transmembrane region" description="Helical" evidence="6">
    <location>
        <begin position="162"/>
        <end position="181"/>
    </location>
</feature>
<feature type="signal peptide" evidence="7">
    <location>
        <begin position="1"/>
        <end position="20"/>
    </location>
</feature>
<dbReference type="SUPFAM" id="SSF109755">
    <property type="entry name" value="PhoU-like"/>
    <property type="match status" value="1"/>
</dbReference>
<proteinExistence type="predicted"/>
<evidence type="ECO:0000256" key="2">
    <source>
        <dbReference type="ARBA" id="ARBA00022475"/>
    </source>
</evidence>
<evidence type="ECO:0000313" key="9">
    <source>
        <dbReference type="EMBL" id="KXX65551.1"/>
    </source>
</evidence>
<keyword evidence="7" id="KW-0732">Signal</keyword>
<evidence type="ECO:0000256" key="5">
    <source>
        <dbReference type="ARBA" id="ARBA00023136"/>
    </source>
</evidence>
<evidence type="ECO:0000259" key="8">
    <source>
        <dbReference type="Pfam" id="PF01895"/>
    </source>
</evidence>
<feature type="transmembrane region" description="Helical" evidence="6">
    <location>
        <begin position="267"/>
        <end position="286"/>
    </location>
</feature>
<sequence length="582" mass="62565">MWPLLVCALGALALPTLALADEAAETIDWTTMGMGLFGGLALFLFGMEQMANALKAVAGERMKDILAKLTVNRFMGALTGAFVTAVINSSSVTTVLVVGFISAGLMTLSQSVGVIMGANIGSTVTAQLIAFQVTEAALLMIGVGFTLQFFAKGERARHYGGMLMGLGMVFFGMGVMSEAMAPLRSYQPFLDFMTRLENPLLGILVAAVFTGLIQSSAATTGIAIVMASQGFITLPTGIALAFGANIGTCVTALLAAIGKSREALRAALVHVIFNVAGVAIWVGFIGELSVLVQEISPHHSELTGAERLAAEVPRQLANAHTLFNVANTLIFIGFAGQFARLVEWLVPERPLGEAAVAVRAKYLDDELLTTPSLALDRVRLEILHMGEYVQRMLEHSMPAILSGDKQRLREVELMDNDVDTLHAQILTYLGKISRLSLTERQTGELMGLMEAVNDLENIGDVVETNLVMLGHERIDAGVSISPPTRQVLNGFHQSVTRAVTAAIQAVAQNNELAARSVTTMKQEISRIADSAAIHQAQRLVAQEPKRIPAYTIEVDIIEKLKRIYYFAKRMAKTVEQPLDEAA</sequence>
<gene>
    <name evidence="9" type="ORF">AY586_01410</name>
</gene>
<keyword evidence="5 6" id="KW-0472">Membrane</keyword>
<feature type="chain" id="PRO_5047523428" evidence="7">
    <location>
        <begin position="21"/>
        <end position="582"/>
    </location>
</feature>
<feature type="transmembrane region" description="Helical" evidence="6">
    <location>
        <begin position="201"/>
        <end position="226"/>
    </location>
</feature>
<organism evidence="9 10">
    <name type="scientific">Marichromatium gracile</name>
    <name type="common">Chromatium gracile</name>
    <dbReference type="NCBI Taxonomy" id="1048"/>
    <lineage>
        <taxon>Bacteria</taxon>
        <taxon>Pseudomonadati</taxon>
        <taxon>Pseudomonadota</taxon>
        <taxon>Gammaproteobacteria</taxon>
        <taxon>Chromatiales</taxon>
        <taxon>Chromatiaceae</taxon>
        <taxon>Marichromatium</taxon>
    </lineage>
</organism>
<evidence type="ECO:0000313" key="10">
    <source>
        <dbReference type="Proteomes" id="UP000075766"/>
    </source>
</evidence>
<dbReference type="InterPro" id="IPR038078">
    <property type="entry name" value="PhoU-like_sf"/>
</dbReference>
<evidence type="ECO:0000256" key="4">
    <source>
        <dbReference type="ARBA" id="ARBA00022989"/>
    </source>
</evidence>
<protein>
    <submittedName>
        <fullName evidence="9">NAD+ kinase</fullName>
    </submittedName>
</protein>
<feature type="transmembrane region" description="Helical" evidence="6">
    <location>
        <begin position="30"/>
        <end position="48"/>
    </location>
</feature>
<keyword evidence="9" id="KW-0418">Kinase</keyword>
<dbReference type="GO" id="GO:0016301">
    <property type="term" value="F:kinase activity"/>
    <property type="evidence" value="ECO:0007669"/>
    <property type="project" value="UniProtKB-KW"/>
</dbReference>
<dbReference type="Proteomes" id="UP000075766">
    <property type="component" value="Unassembled WGS sequence"/>
</dbReference>
<evidence type="ECO:0000256" key="7">
    <source>
        <dbReference type="SAM" id="SignalP"/>
    </source>
</evidence>